<gene>
    <name evidence="6" type="ORF">BL253_08300</name>
</gene>
<dbReference type="SUPFAM" id="SSF53474">
    <property type="entry name" value="alpha/beta-Hydrolases"/>
    <property type="match status" value="1"/>
</dbReference>
<dbReference type="InterPro" id="IPR000639">
    <property type="entry name" value="Epox_hydrolase-like"/>
</dbReference>
<dbReference type="PIRSF" id="PIRSF001112">
    <property type="entry name" value="Epoxide_hydrolase"/>
    <property type="match status" value="1"/>
</dbReference>
<dbReference type="GO" id="GO:0097176">
    <property type="term" value="P:epoxide metabolic process"/>
    <property type="evidence" value="ECO:0007669"/>
    <property type="project" value="TreeGrafter"/>
</dbReference>
<dbReference type="STRING" id="1834516.BL253_08300"/>
<sequence>MEFTPFEVHVDDAVIDDLRWRLRRTRWPDQIPGSGWDYGTDGTYLRELCAYWADEFDWRAVETRINAWPQFTTEIDGQRVHFIHARSPYPKARPLLMVHGWPSTPLEFLRTLGPLTDPVAHGGDETDAFHVVAPSIPGYGWSGPTAGRGWHPGRIAAAFGELMDGLGYDRFAAFGTDMGSPINTELARRSPGLLIGLHLTLLQSGLRPLDGVLTPEEEAMVAANDRRRGDELGYVAIQSTRPQTLSYGLTDSPAGQAAWIVEKLRSWTDCDGDLESVLSRDEILATVMTYWVTATAGSSARLYYEMARYFAGTSTRPAGSGRVEVPTGVAVFPKELYPTTERIANDHFAIEHWNLMPRGGHFAAAEEPGLLVDDLRAFFRGRA</sequence>
<feature type="domain" description="Epoxide hydrolase N-terminal" evidence="5">
    <location>
        <begin position="4"/>
        <end position="108"/>
    </location>
</feature>
<dbReference type="GO" id="GO:0004301">
    <property type="term" value="F:epoxide hydrolase activity"/>
    <property type="evidence" value="ECO:0007669"/>
    <property type="project" value="TreeGrafter"/>
</dbReference>
<feature type="active site" description="Nucleophile" evidence="4">
    <location>
        <position position="177"/>
    </location>
</feature>
<dbReference type="Gene3D" id="3.40.50.1820">
    <property type="entry name" value="alpha/beta hydrolase"/>
    <property type="match status" value="1"/>
</dbReference>
<keyword evidence="3 6" id="KW-0378">Hydrolase</keyword>
<dbReference type="PRINTS" id="PR00412">
    <property type="entry name" value="EPOXHYDRLASE"/>
</dbReference>
<dbReference type="InterPro" id="IPR016292">
    <property type="entry name" value="Epoxide_hydrolase"/>
</dbReference>
<dbReference type="AlphaFoldDB" id="A0A1V2IEN2"/>
<dbReference type="RefSeq" id="WP_076815192.1">
    <property type="nucleotide sequence ID" value="NZ_MOMC01000015.1"/>
</dbReference>
<keyword evidence="7" id="KW-1185">Reference proteome</keyword>
<reference evidence="7" key="1">
    <citation type="submission" date="2016-10" db="EMBL/GenBank/DDBJ databases">
        <title>Frankia sp. NRRL B-16386 Genome sequencing.</title>
        <authorList>
            <person name="Ghodhbane-Gtari F."/>
            <person name="Swanson E."/>
            <person name="Gueddou A."/>
            <person name="Hezbri K."/>
            <person name="Ktari K."/>
            <person name="Nouioui I."/>
            <person name="Morris K."/>
            <person name="Simpson S."/>
            <person name="Abebe-Akele F."/>
            <person name="Thomas K."/>
            <person name="Gtari M."/>
            <person name="Tisa L.S."/>
        </authorList>
    </citation>
    <scope>NUCLEOTIDE SEQUENCE [LARGE SCALE GENOMIC DNA]</scope>
    <source>
        <strain evidence="7">NRRL B-16386</strain>
    </source>
</reference>
<evidence type="ECO:0000313" key="6">
    <source>
        <dbReference type="EMBL" id="ONH31662.1"/>
    </source>
</evidence>
<comment type="caution">
    <text evidence="6">The sequence shown here is derived from an EMBL/GenBank/DDBJ whole genome shotgun (WGS) entry which is preliminary data.</text>
</comment>
<dbReference type="InterPro" id="IPR029058">
    <property type="entry name" value="AB_hydrolase_fold"/>
</dbReference>
<evidence type="ECO:0000256" key="1">
    <source>
        <dbReference type="ARBA" id="ARBA00010088"/>
    </source>
</evidence>
<dbReference type="Proteomes" id="UP000188929">
    <property type="component" value="Unassembled WGS sequence"/>
</dbReference>
<evidence type="ECO:0000256" key="4">
    <source>
        <dbReference type="PIRSR" id="PIRSR001112-1"/>
    </source>
</evidence>
<dbReference type="PANTHER" id="PTHR21661:SF35">
    <property type="entry name" value="EPOXIDE HYDROLASE"/>
    <property type="match status" value="1"/>
</dbReference>
<feature type="active site" description="Proton acceptor" evidence="4">
    <location>
        <position position="361"/>
    </location>
</feature>
<comment type="similarity">
    <text evidence="1">Belongs to the peptidase S33 family.</text>
</comment>
<evidence type="ECO:0000313" key="7">
    <source>
        <dbReference type="Proteomes" id="UP000188929"/>
    </source>
</evidence>
<proteinExistence type="inferred from homology"/>
<evidence type="ECO:0000256" key="2">
    <source>
        <dbReference type="ARBA" id="ARBA00022797"/>
    </source>
</evidence>
<keyword evidence="2" id="KW-0058">Aromatic hydrocarbons catabolism</keyword>
<name>A0A1V2IEN2_9ACTN</name>
<evidence type="ECO:0000259" key="5">
    <source>
        <dbReference type="Pfam" id="PF06441"/>
    </source>
</evidence>
<dbReference type="OrthoDB" id="27092at2"/>
<protein>
    <submittedName>
        <fullName evidence="6">Epoxide hydrolase</fullName>
    </submittedName>
</protein>
<dbReference type="Pfam" id="PF06441">
    <property type="entry name" value="EHN"/>
    <property type="match status" value="1"/>
</dbReference>
<organism evidence="6 7">
    <name type="scientific">Pseudofrankia asymbiotica</name>
    <dbReference type="NCBI Taxonomy" id="1834516"/>
    <lineage>
        <taxon>Bacteria</taxon>
        <taxon>Bacillati</taxon>
        <taxon>Actinomycetota</taxon>
        <taxon>Actinomycetes</taxon>
        <taxon>Frankiales</taxon>
        <taxon>Frankiaceae</taxon>
        <taxon>Pseudofrankia</taxon>
    </lineage>
</organism>
<dbReference type="PANTHER" id="PTHR21661">
    <property type="entry name" value="EPOXIDE HYDROLASE 1-RELATED"/>
    <property type="match status" value="1"/>
</dbReference>
<feature type="active site" description="Proton donor" evidence="4">
    <location>
        <position position="303"/>
    </location>
</feature>
<dbReference type="InterPro" id="IPR010497">
    <property type="entry name" value="Epoxide_hydro_N"/>
</dbReference>
<accession>A0A1V2IEN2</accession>
<evidence type="ECO:0000256" key="3">
    <source>
        <dbReference type="ARBA" id="ARBA00022801"/>
    </source>
</evidence>
<dbReference type="EMBL" id="MOMC01000015">
    <property type="protein sequence ID" value="ONH31662.1"/>
    <property type="molecule type" value="Genomic_DNA"/>
</dbReference>